<dbReference type="SMART" id="SM00342">
    <property type="entry name" value="HTH_ARAC"/>
    <property type="match status" value="1"/>
</dbReference>
<dbReference type="InterPro" id="IPR009057">
    <property type="entry name" value="Homeodomain-like_sf"/>
</dbReference>
<accession>A0A1W1VDT2</accession>
<sequence>MRFRNYAPDARLRGLVQDYWEMDEVVLDHHEQHHTLPERSIRLTFATGHSWRQVGQSWVKAPPATLSGLILQPQPSVVLGEVRALVAELYPWGARQLLGWNAATPQAELDALVSGTSAGREIVALLELGEWEAARQVLEAWLLSLLNGHAAEAGKGVEAAERIYRALGKVRVADLAEELNLSPRQLERLFAGQVGVSAKTLARLVRFEEAHFRIRQAPDTSVADLAFDLGFFDQAHLIKEFRALTLMTPRAFAELSARRLEDTPLEGWVPR</sequence>
<protein>
    <submittedName>
        <fullName evidence="5">AraC-type DNA-binding protein</fullName>
    </submittedName>
</protein>
<dbReference type="Pfam" id="PF12833">
    <property type="entry name" value="HTH_18"/>
    <property type="match status" value="1"/>
</dbReference>
<dbReference type="PANTHER" id="PTHR46796">
    <property type="entry name" value="HTH-TYPE TRANSCRIPTIONAL ACTIVATOR RHAS-RELATED"/>
    <property type="match status" value="1"/>
</dbReference>
<proteinExistence type="predicted"/>
<reference evidence="5 6" key="1">
    <citation type="submission" date="2017-04" db="EMBL/GenBank/DDBJ databases">
        <authorList>
            <person name="Afonso C.L."/>
            <person name="Miller P.J."/>
            <person name="Scott M.A."/>
            <person name="Spackman E."/>
            <person name="Goraichik I."/>
            <person name="Dimitrov K.M."/>
            <person name="Suarez D.L."/>
            <person name="Swayne D.E."/>
        </authorList>
    </citation>
    <scope>NUCLEOTIDE SEQUENCE [LARGE SCALE GENOMIC DNA]</scope>
    <source>
        <strain evidence="5 6">KR-140</strain>
    </source>
</reference>
<dbReference type="SUPFAM" id="SSF46689">
    <property type="entry name" value="Homeodomain-like"/>
    <property type="match status" value="1"/>
</dbReference>
<dbReference type="InterPro" id="IPR018060">
    <property type="entry name" value="HTH_AraC"/>
</dbReference>
<keyword evidence="2 5" id="KW-0238">DNA-binding</keyword>
<dbReference type="Gene3D" id="1.10.10.60">
    <property type="entry name" value="Homeodomain-like"/>
    <property type="match status" value="1"/>
</dbReference>
<evidence type="ECO:0000256" key="2">
    <source>
        <dbReference type="ARBA" id="ARBA00023125"/>
    </source>
</evidence>
<gene>
    <name evidence="5" type="ORF">SAMN00790413_01110</name>
</gene>
<dbReference type="OrthoDB" id="323290at2"/>
<keyword evidence="3" id="KW-0804">Transcription</keyword>
<name>A0A1W1VDT2_9DEIO</name>
<evidence type="ECO:0000313" key="5">
    <source>
        <dbReference type="EMBL" id="SMB91373.1"/>
    </source>
</evidence>
<evidence type="ECO:0000313" key="6">
    <source>
        <dbReference type="Proteomes" id="UP000192582"/>
    </source>
</evidence>
<organism evidence="5 6">
    <name type="scientific">Deinococcus hopiensis KR-140</name>
    <dbReference type="NCBI Taxonomy" id="695939"/>
    <lineage>
        <taxon>Bacteria</taxon>
        <taxon>Thermotogati</taxon>
        <taxon>Deinococcota</taxon>
        <taxon>Deinococci</taxon>
        <taxon>Deinococcales</taxon>
        <taxon>Deinococcaceae</taxon>
        <taxon>Deinococcus</taxon>
    </lineage>
</organism>
<dbReference type="PANTHER" id="PTHR46796:SF15">
    <property type="entry name" value="BLL1074 PROTEIN"/>
    <property type="match status" value="1"/>
</dbReference>
<keyword evidence="1" id="KW-0805">Transcription regulation</keyword>
<dbReference type="InterPro" id="IPR046532">
    <property type="entry name" value="DUF6597"/>
</dbReference>
<evidence type="ECO:0000256" key="3">
    <source>
        <dbReference type="ARBA" id="ARBA00023163"/>
    </source>
</evidence>
<dbReference type="InterPro" id="IPR050204">
    <property type="entry name" value="AraC_XylS_family_regulators"/>
</dbReference>
<evidence type="ECO:0000259" key="4">
    <source>
        <dbReference type="PROSITE" id="PS01124"/>
    </source>
</evidence>
<dbReference type="STRING" id="695939.SAMN00790413_01110"/>
<evidence type="ECO:0000256" key="1">
    <source>
        <dbReference type="ARBA" id="ARBA00023015"/>
    </source>
</evidence>
<dbReference type="PROSITE" id="PS01124">
    <property type="entry name" value="HTH_ARAC_FAMILY_2"/>
    <property type="match status" value="1"/>
</dbReference>
<keyword evidence="6" id="KW-1185">Reference proteome</keyword>
<dbReference type="EMBL" id="FWWU01000009">
    <property type="protein sequence ID" value="SMB91373.1"/>
    <property type="molecule type" value="Genomic_DNA"/>
</dbReference>
<dbReference type="Pfam" id="PF20240">
    <property type="entry name" value="DUF6597"/>
    <property type="match status" value="1"/>
</dbReference>
<dbReference type="GO" id="GO:0043565">
    <property type="term" value="F:sequence-specific DNA binding"/>
    <property type="evidence" value="ECO:0007669"/>
    <property type="project" value="InterPro"/>
</dbReference>
<dbReference type="Proteomes" id="UP000192582">
    <property type="component" value="Unassembled WGS sequence"/>
</dbReference>
<dbReference type="RefSeq" id="WP_139806879.1">
    <property type="nucleotide sequence ID" value="NZ_FWWU01000009.1"/>
</dbReference>
<dbReference type="GO" id="GO:0003700">
    <property type="term" value="F:DNA-binding transcription factor activity"/>
    <property type="evidence" value="ECO:0007669"/>
    <property type="project" value="InterPro"/>
</dbReference>
<dbReference type="AlphaFoldDB" id="A0A1W1VDT2"/>
<feature type="domain" description="HTH araC/xylS-type" evidence="4">
    <location>
        <begin position="157"/>
        <end position="255"/>
    </location>
</feature>